<dbReference type="Proteomes" id="UP000614982">
    <property type="component" value="Unassembled WGS sequence"/>
</dbReference>
<organism evidence="1 2">
    <name type="scientific">Pseudomonas cichorii</name>
    <dbReference type="NCBI Taxonomy" id="36746"/>
    <lineage>
        <taxon>Bacteria</taxon>
        <taxon>Pseudomonadati</taxon>
        <taxon>Pseudomonadota</taxon>
        <taxon>Gammaproteobacteria</taxon>
        <taxon>Pseudomonadales</taxon>
        <taxon>Pseudomonadaceae</taxon>
        <taxon>Pseudomonas</taxon>
    </lineage>
</organism>
<keyword evidence="2" id="KW-1185">Reference proteome</keyword>
<reference evidence="1 2" key="1">
    <citation type="submission" date="2020-05" db="EMBL/GenBank/DDBJ databases">
        <title>Genetic diversity of Pseudomonas cichorii.</title>
        <authorList>
            <person name="Tani S."/>
            <person name="Yagi H."/>
            <person name="Hashimoto S."/>
            <person name="Iiyama K."/>
            <person name="Furuya N."/>
        </authorList>
    </citation>
    <scope>NUCLEOTIDE SEQUENCE [LARGE SCALE GENOMIC DNA]</scope>
    <source>
        <strain evidence="1 2">LMG 2162</strain>
    </source>
</reference>
<accession>A0ABQ1DRF9</accession>
<name>A0ABQ1DRF9_PSECI</name>
<evidence type="ECO:0000313" key="1">
    <source>
        <dbReference type="EMBL" id="GFM93557.1"/>
    </source>
</evidence>
<gene>
    <name evidence="1" type="ORF">PSCICP_35290</name>
</gene>
<dbReference type="GeneID" id="45545228"/>
<evidence type="ECO:0000313" key="2">
    <source>
        <dbReference type="Proteomes" id="UP000614982"/>
    </source>
</evidence>
<dbReference type="EMBL" id="BLWA01000010">
    <property type="protein sequence ID" value="GFM93557.1"/>
    <property type="molecule type" value="Genomic_DNA"/>
</dbReference>
<protein>
    <submittedName>
        <fullName evidence="1">Uncharacterized protein</fullName>
    </submittedName>
</protein>
<dbReference type="RefSeq" id="WP_143008723.1">
    <property type="nucleotide sequence ID" value="NZ_BLWA01000010.1"/>
</dbReference>
<sequence length="340" mass="38449">MIFIIDAVIDFSTSFDSKVRALDNILSAHGEGKHVLWAPIEVVEALQDVPQLSSYSKRVLFSLKSTVIETRRIERQFDFHVVVEFDDGARMELGEGRLNVGFNYFLDTRMLQPSILITENLLDASALECGAALHLVGNKLLSAFGVVLDFRPGGGSTTYDLFKDLVSQGRFLLCVIDSDLKHPKGPKGSTAKRFRHEKLGLNLAYHLEILGCHEIENILPVNVVRDLVPRAQTPCLLYSSSKYHRYRPYPDHKFGLRVSTARQSDLEFNSDYWSEFNGCDDEVWICAPLGESLLQNSVQKMKEMSPHKLYESLNKTADEEWMRVSKLVASWGVGVRRVIP</sequence>
<proteinExistence type="predicted"/>
<comment type="caution">
    <text evidence="1">The sequence shown here is derived from an EMBL/GenBank/DDBJ whole genome shotgun (WGS) entry which is preliminary data.</text>
</comment>